<name>A0A6G1SNY3_9ACAR</name>
<dbReference type="GO" id="GO:0003682">
    <property type="term" value="F:chromatin binding"/>
    <property type="evidence" value="ECO:0007669"/>
    <property type="project" value="TreeGrafter"/>
</dbReference>
<dbReference type="InterPro" id="IPR038704">
    <property type="entry name" value="YEAST_sf"/>
</dbReference>
<dbReference type="InterPro" id="IPR055129">
    <property type="entry name" value="YEATS_dom"/>
</dbReference>
<accession>A0A6G1SNY3</accession>
<keyword evidence="1 2" id="KW-0539">Nucleus</keyword>
<dbReference type="PROSITE" id="PS51037">
    <property type="entry name" value="YEATS"/>
    <property type="match status" value="1"/>
</dbReference>
<dbReference type="AlphaFoldDB" id="A0A6G1SNY3"/>
<dbReference type="GO" id="GO:0008023">
    <property type="term" value="C:transcription elongation factor complex"/>
    <property type="evidence" value="ECO:0007669"/>
    <property type="project" value="TreeGrafter"/>
</dbReference>
<dbReference type="PANTHER" id="PTHR47827:SF3">
    <property type="entry name" value="AF-9 ANC1 HOMOLOGY DOMAIN-CONTAINING PROTEIN"/>
    <property type="match status" value="1"/>
</dbReference>
<dbReference type="EMBL" id="GGYP01007465">
    <property type="protein sequence ID" value="MDE52236.1"/>
    <property type="molecule type" value="Transcribed_RNA"/>
</dbReference>
<gene>
    <name evidence="4" type="primary">MLLT1_0</name>
    <name evidence="4" type="ORF">g.13594</name>
</gene>
<dbReference type="PANTHER" id="PTHR47827">
    <property type="entry name" value="AHD DOMAIN-CONTAINING PROTEIN"/>
    <property type="match status" value="1"/>
</dbReference>
<reference evidence="4" key="1">
    <citation type="submission" date="2018-10" db="EMBL/GenBank/DDBJ databases">
        <title>Transcriptome assembly of Aceria tosichella (Wheat curl mite) Type 2.</title>
        <authorList>
            <person name="Scully E.D."/>
            <person name="Geib S.M."/>
            <person name="Palmer N.A."/>
            <person name="Gupta A.K."/>
            <person name="Sarath G."/>
            <person name="Tatineni S."/>
        </authorList>
    </citation>
    <scope>NUCLEOTIDE SEQUENCE</scope>
    <source>
        <strain evidence="4">LincolnNE</strain>
    </source>
</reference>
<protein>
    <submittedName>
        <fullName evidence="4">Protein ENL</fullName>
    </submittedName>
</protein>
<comment type="subcellular location">
    <subcellularLocation>
        <location evidence="2">Nucleus</location>
    </subcellularLocation>
</comment>
<evidence type="ECO:0000256" key="1">
    <source>
        <dbReference type="ARBA" id="ARBA00023242"/>
    </source>
</evidence>
<dbReference type="InterPro" id="IPR052790">
    <property type="entry name" value="YEATS_domain"/>
</dbReference>
<proteinExistence type="predicted"/>
<evidence type="ECO:0000313" key="4">
    <source>
        <dbReference type="EMBL" id="MDE52236.1"/>
    </source>
</evidence>
<organism evidence="4">
    <name type="scientific">Aceria tosichella</name>
    <name type="common">wheat curl mite</name>
    <dbReference type="NCBI Taxonomy" id="561515"/>
    <lineage>
        <taxon>Eukaryota</taxon>
        <taxon>Metazoa</taxon>
        <taxon>Ecdysozoa</taxon>
        <taxon>Arthropoda</taxon>
        <taxon>Chelicerata</taxon>
        <taxon>Arachnida</taxon>
        <taxon>Acari</taxon>
        <taxon>Acariformes</taxon>
        <taxon>Trombidiformes</taxon>
        <taxon>Prostigmata</taxon>
        <taxon>Eupodina</taxon>
        <taxon>Eriophyoidea</taxon>
        <taxon>Eriophyidae</taxon>
        <taxon>Eriophyinae</taxon>
        <taxon>Aceriini</taxon>
        <taxon>Aceria</taxon>
    </lineage>
</organism>
<dbReference type="Gene3D" id="2.60.40.1970">
    <property type="entry name" value="YEATS domain"/>
    <property type="match status" value="1"/>
</dbReference>
<evidence type="ECO:0000256" key="2">
    <source>
        <dbReference type="PROSITE-ProRule" id="PRU00376"/>
    </source>
</evidence>
<dbReference type="Pfam" id="PF03366">
    <property type="entry name" value="YEATS"/>
    <property type="match status" value="1"/>
</dbReference>
<feature type="domain" description="YEATS" evidence="3">
    <location>
        <begin position="1"/>
        <end position="120"/>
    </location>
</feature>
<sequence length="120" mass="13285">MGGKKVFELMLEIGHTSQPLKSKLPNGYTHKWTVFVRGANDSKIEHCVQRVVFQLHDSFPVPNRGKLIELLLLSILKGVEIPFSGLCVYHNAVVLHRLISLTNLPNHAKSSSLSSSSPSL</sequence>
<evidence type="ECO:0000259" key="3">
    <source>
        <dbReference type="PROSITE" id="PS51037"/>
    </source>
</evidence>
<dbReference type="GO" id="GO:0045893">
    <property type="term" value="P:positive regulation of DNA-templated transcription"/>
    <property type="evidence" value="ECO:0007669"/>
    <property type="project" value="TreeGrafter"/>
</dbReference>